<feature type="coiled-coil region" evidence="1">
    <location>
        <begin position="361"/>
        <end position="532"/>
    </location>
</feature>
<feature type="coiled-coil region" evidence="1">
    <location>
        <begin position="1039"/>
        <end position="1073"/>
    </location>
</feature>
<feature type="coiled-coil region" evidence="1">
    <location>
        <begin position="566"/>
        <end position="600"/>
    </location>
</feature>
<feature type="region of interest" description="Disordered" evidence="2">
    <location>
        <begin position="889"/>
        <end position="912"/>
    </location>
</feature>
<feature type="compositionally biased region" description="Acidic residues" evidence="2">
    <location>
        <begin position="1112"/>
        <end position="1122"/>
    </location>
</feature>
<evidence type="ECO:0000256" key="1">
    <source>
        <dbReference type="SAM" id="Coils"/>
    </source>
</evidence>
<dbReference type="Proteomes" id="UP000242457">
    <property type="component" value="Unassembled WGS sequence"/>
</dbReference>
<gene>
    <name evidence="3" type="ORF">APICC_00235</name>
</gene>
<organism evidence="3 4">
    <name type="scientific">Apis cerana cerana</name>
    <name type="common">Oriental honeybee</name>
    <dbReference type="NCBI Taxonomy" id="94128"/>
    <lineage>
        <taxon>Eukaryota</taxon>
        <taxon>Metazoa</taxon>
        <taxon>Ecdysozoa</taxon>
        <taxon>Arthropoda</taxon>
        <taxon>Hexapoda</taxon>
        <taxon>Insecta</taxon>
        <taxon>Pterygota</taxon>
        <taxon>Neoptera</taxon>
        <taxon>Endopterygota</taxon>
        <taxon>Hymenoptera</taxon>
        <taxon>Apocrita</taxon>
        <taxon>Aculeata</taxon>
        <taxon>Apoidea</taxon>
        <taxon>Anthophila</taxon>
        <taxon>Apidae</taxon>
        <taxon>Apis</taxon>
    </lineage>
</organism>
<feature type="compositionally biased region" description="Polar residues" evidence="2">
    <location>
        <begin position="1164"/>
        <end position="1175"/>
    </location>
</feature>
<accession>A0A2A3EBM8</accession>
<dbReference type="OrthoDB" id="8191583at2759"/>
<keyword evidence="4" id="KW-1185">Reference proteome</keyword>
<feature type="compositionally biased region" description="Acidic residues" evidence="2">
    <location>
        <begin position="1147"/>
        <end position="1157"/>
    </location>
</feature>
<keyword evidence="1" id="KW-0175">Coiled coil</keyword>
<feature type="coiled-coil region" evidence="1">
    <location>
        <begin position="976"/>
        <end position="1010"/>
    </location>
</feature>
<dbReference type="STRING" id="94128.A0A2A3EBM8"/>
<feature type="coiled-coil region" evidence="1">
    <location>
        <begin position="755"/>
        <end position="824"/>
    </location>
</feature>
<feature type="region of interest" description="Disordered" evidence="2">
    <location>
        <begin position="1510"/>
        <end position="1570"/>
    </location>
</feature>
<proteinExistence type="predicted"/>
<protein>
    <submittedName>
        <fullName evidence="3">Uncharacterized protein</fullName>
    </submittedName>
</protein>
<evidence type="ECO:0000256" key="2">
    <source>
        <dbReference type="SAM" id="MobiDB-lite"/>
    </source>
</evidence>
<feature type="region of interest" description="Disordered" evidence="2">
    <location>
        <begin position="1100"/>
        <end position="1182"/>
    </location>
</feature>
<name>A0A2A3EBM8_APICC</name>
<reference evidence="3 4" key="1">
    <citation type="submission" date="2014-07" db="EMBL/GenBank/DDBJ databases">
        <title>Genomic and transcriptomic analysis on Apis cerana provide comprehensive insights into honey bee biology.</title>
        <authorList>
            <person name="Diao Q."/>
            <person name="Sun L."/>
            <person name="Zheng H."/>
            <person name="Zheng H."/>
            <person name="Xu S."/>
            <person name="Wang S."/>
            <person name="Zeng Z."/>
            <person name="Hu F."/>
            <person name="Su S."/>
            <person name="Wu J."/>
        </authorList>
    </citation>
    <scope>NUCLEOTIDE SEQUENCE [LARGE SCALE GENOMIC DNA]</scope>
    <source>
        <tissue evidence="3">Pupae without intestine</tissue>
    </source>
</reference>
<evidence type="ECO:0000313" key="4">
    <source>
        <dbReference type="Proteomes" id="UP000242457"/>
    </source>
</evidence>
<dbReference type="EMBL" id="KZ288292">
    <property type="protein sequence ID" value="PBC29135.1"/>
    <property type="molecule type" value="Genomic_DNA"/>
</dbReference>
<evidence type="ECO:0000313" key="3">
    <source>
        <dbReference type="EMBL" id="PBC29135.1"/>
    </source>
</evidence>
<feature type="coiled-coil region" evidence="1">
    <location>
        <begin position="1469"/>
        <end position="1496"/>
    </location>
</feature>
<sequence length="1570" mass="180060">MGAAGSSNRAPSPSALLRGRNEEAFVYGAEESWCPEYANENIRQRTRANAFDVGEEPRSQGPSPYATFRDEESWWSQRPSAPSLSNLRSPQRETLLTYAAQMTGWQTAEGHGPSFSHHQETMELWKMISHLSKANQQLVSAHTATLANLEALYIELAREKKLRRRAATSSDTMDEALKKRLTMEDRVDEDDEERRKMEDRIERLENLLEDGWDTYEYRQRDIRQEKDRKLRSRIERLEAIVKNSRELDKEDERQKFTTNICDSTRNQDLHCRRIIDDLCNKLPSSIEVVPEHEFKMQITTDEARTKSISRVNIGHVDEQFERSRSKDETDYLMKRLHLEEPKEQECRISDEEERSFDRKEVIRLLEEIESLKAQRLEYRHENERLAKDLAEQRAIVKKLTKDYEESKARQEQIEFSFQKHREEYDKLKMKFDVATKETERLLKEIDEFNVLKNIAEARISNLEQDLQNSLSEKEEIINIESQKTLKLKAQLSEEVSDKKKQIKALEDALDEIQRLKETIKTERKDMDDDLKEDIGPIESIDDPQESPPTDRAMNIEEFKKELTLKREARQRAIAAVSSEMERLRRELDAEKEAHSETSRMLDLLRSAQNDAQAQTSVVNNTLKRCTDIDQKQDERDLVMQRLEAQRLSNILKISDELRSDIRIQIDKADDLRYQLETESDQHRYRIRCLSDLTNRTREAVYLRERRANELKDHLAQILLQLGDRSFLELKDDVGLECERQLENINSLKSLYNERLKVLNELKETAIRELAETRVRLDHSIKQCECLEEDLKKADEKIDAQDTEITNLESQLGLTKADCRDLQNQMSLINSLFTQMLLGATSADMDLDRLTQLLQENHDLICDMAREEGTEAAALPKLLLDLIEQVEGSKVSEKRADSENGIEGEAEKKEDDLQQEDIAHNLPKVWRVLLELLSCHAEGASSASATSSSDPNICYKSVDTPTGPRLVISVSKTYIRLKELILEKKHLEKEMNRMKQLNVHLECKLGEQEKRLSAVSAELSKTWTIVDRMQVQHHQLHTHEKILRYELQQKRKMLQELKQELEYCREKWESARQKNTNTELEWRSLRREFAARKALVSHDSFNNSAESGFSDERGDDTDEEDNAVEGRIRLGPRRRPRKENPRAPTPDTESEQPTDTELSEPKTGCSATLEQRTPTPETEAELDDNEVADVTLNIESTNITESPHLMSESPQEPLNPLDQALTNVIQDLIGIESITSANFASQNDESMIKDMPKESRSEELDIKGPTIESWSTSSETIAKDDLIFDSSLDNQSLIAIDQNPTNMDGEKTKNEESLISSYVTNVTSPTSIQPVFSIGPFPSSVPSSIVKNVQFSDPLIVGPSNPFFSPVFGSSLSNIRVSSSFNLSVSEEMEAKERRGARSLDNVVDSDNVSIDSSSSLETVKEFSTESESDSSCLSGETGKRVTSLEAGGLIKQEEKKVVDGKNRTPEEVLSAREDRLKRLEEQAKWLMNKMNATNRRGSALSTRLEELHEVYGEPPVPPPMPDVLPSRRLRTTLSDLPRQVPESSTTEDTKNIEKPVSSGDSNEPSSDNTP</sequence>
<feature type="compositionally biased region" description="Polar residues" evidence="2">
    <location>
        <begin position="1558"/>
        <end position="1570"/>
    </location>
</feature>